<name>A0A8J6B407_ELECQ</name>
<dbReference type="Gene3D" id="3.30.420.10">
    <property type="entry name" value="Ribonuclease H-like superfamily/Ribonuclease H"/>
    <property type="match status" value="1"/>
</dbReference>
<dbReference type="Proteomes" id="UP000770717">
    <property type="component" value="Unassembled WGS sequence"/>
</dbReference>
<evidence type="ECO:0000313" key="2">
    <source>
        <dbReference type="Proteomes" id="UP000770717"/>
    </source>
</evidence>
<accession>A0A8J6B407</accession>
<dbReference type="PANTHER" id="PTHR37984:SF15">
    <property type="entry name" value="INTEGRASE CATALYTIC DOMAIN-CONTAINING PROTEIN"/>
    <property type="match status" value="1"/>
</dbReference>
<dbReference type="SUPFAM" id="SSF53098">
    <property type="entry name" value="Ribonuclease H-like"/>
    <property type="match status" value="1"/>
</dbReference>
<dbReference type="InterPro" id="IPR036397">
    <property type="entry name" value="RNaseH_sf"/>
</dbReference>
<dbReference type="EMBL" id="WNTK01006122">
    <property type="protein sequence ID" value="KAG9463712.1"/>
    <property type="molecule type" value="Genomic_DNA"/>
</dbReference>
<reference evidence="1" key="1">
    <citation type="thesis" date="2020" institute="ProQuest LLC" country="789 East Eisenhower Parkway, Ann Arbor, MI, USA">
        <title>Comparative Genomics and Chromosome Evolution.</title>
        <authorList>
            <person name="Mudd A.B."/>
        </authorList>
    </citation>
    <scope>NUCLEOTIDE SEQUENCE</scope>
    <source>
        <strain evidence="1">HN-11 Male</strain>
        <tissue evidence="1">Kidney and liver</tissue>
    </source>
</reference>
<organism evidence="1 2">
    <name type="scientific">Eleutherodactylus coqui</name>
    <name type="common">Puerto Rican coqui</name>
    <dbReference type="NCBI Taxonomy" id="57060"/>
    <lineage>
        <taxon>Eukaryota</taxon>
        <taxon>Metazoa</taxon>
        <taxon>Chordata</taxon>
        <taxon>Craniata</taxon>
        <taxon>Vertebrata</taxon>
        <taxon>Euteleostomi</taxon>
        <taxon>Amphibia</taxon>
        <taxon>Batrachia</taxon>
        <taxon>Anura</taxon>
        <taxon>Neobatrachia</taxon>
        <taxon>Hyloidea</taxon>
        <taxon>Eleutherodactylidae</taxon>
        <taxon>Eleutherodactylinae</taxon>
        <taxon>Eleutherodactylus</taxon>
        <taxon>Eleutherodactylus</taxon>
    </lineage>
</organism>
<dbReference type="InterPro" id="IPR012337">
    <property type="entry name" value="RNaseH-like_sf"/>
</dbReference>
<sequence length="100" mass="11465">MSREIRDFVNGCSVCARSKSRRREGPLRPLPVPSHPWSHLTVDFITNPPEPQKFTTILVVIDSFSKMAHFMALKKLPSAIFQDFCKRNHSSTRGSREHCI</sequence>
<protein>
    <submittedName>
        <fullName evidence="1">Uncharacterized protein</fullName>
    </submittedName>
</protein>
<dbReference type="AlphaFoldDB" id="A0A8J6B407"/>
<dbReference type="InterPro" id="IPR050951">
    <property type="entry name" value="Retrovirus_Pol_polyprotein"/>
</dbReference>
<evidence type="ECO:0000313" key="1">
    <source>
        <dbReference type="EMBL" id="KAG9463712.1"/>
    </source>
</evidence>
<dbReference type="OrthoDB" id="9046595at2759"/>
<dbReference type="GO" id="GO:0003676">
    <property type="term" value="F:nucleic acid binding"/>
    <property type="evidence" value="ECO:0007669"/>
    <property type="project" value="InterPro"/>
</dbReference>
<keyword evidence="2" id="KW-1185">Reference proteome</keyword>
<proteinExistence type="predicted"/>
<dbReference type="PANTHER" id="PTHR37984">
    <property type="entry name" value="PROTEIN CBG26694"/>
    <property type="match status" value="1"/>
</dbReference>
<gene>
    <name evidence="1" type="ORF">GDO78_021252</name>
</gene>
<comment type="caution">
    <text evidence="1">The sequence shown here is derived from an EMBL/GenBank/DDBJ whole genome shotgun (WGS) entry which is preliminary data.</text>
</comment>